<reference evidence="2" key="2">
    <citation type="submission" date="2018-04" db="EMBL/GenBank/DDBJ databases">
        <title>Leveraging single-cell genomics to expand the Fungal Tree of Life.</title>
        <authorList>
            <consortium name="DOE Joint Genome Institute"/>
            <person name="Ahrendt S.R."/>
            <person name="Quandt C.A."/>
            <person name="Ciobanu D."/>
            <person name="Clum A."/>
            <person name="Salamov A."/>
            <person name="Andreopoulos B."/>
            <person name="Cheng J.-F."/>
            <person name="Woyke T."/>
            <person name="Pelin A."/>
            <person name="Henrissat B."/>
            <person name="Benny G.L."/>
            <person name="Smith M.E."/>
            <person name="James T.Y."/>
            <person name="Grigoriev I.V."/>
        </authorList>
    </citation>
    <scope>NUCLEOTIDE SEQUENCE</scope>
    <source>
        <strain evidence="2">ATCC 52028</strain>
    </source>
</reference>
<reference evidence="1" key="3">
    <citation type="submission" date="2018-08" db="EMBL/GenBank/DDBJ databases">
        <title>Leveraging single-cell genomics to expand the Fungal Tree of Life.</title>
        <authorList>
            <consortium name="DOE Joint Genome Institute"/>
            <person name="Ahrendt S.R."/>
            <person name="Quandt C.A."/>
            <person name="Ciobanu D."/>
            <person name="Clum A."/>
            <person name="Salamov A."/>
            <person name="Andreopoulos B."/>
            <person name="Cheng J.-F."/>
            <person name="Woyke T."/>
            <person name="Pelin A."/>
            <person name="Henrissat B."/>
            <person name="Reynolds N."/>
            <person name="Benny G.L."/>
            <person name="Smith M.E."/>
            <person name="James T.Y."/>
            <person name="Grigoriev I.V."/>
        </authorList>
    </citation>
    <scope>NUCLEOTIDE SEQUENCE</scope>
    <source>
        <strain evidence="1">ATCC 52028</strain>
    </source>
</reference>
<dbReference type="EMBL" id="ML014425">
    <property type="protein sequence ID" value="RKO98479.1"/>
    <property type="molecule type" value="Genomic_DNA"/>
</dbReference>
<accession>A0A4P9WWF7</accession>
<dbReference type="EMBL" id="ML009705">
    <property type="protein sequence ID" value="RKO96683.1"/>
    <property type="molecule type" value="Genomic_DNA"/>
</dbReference>
<organism evidence="1 3">
    <name type="scientific">Caulochytrium protostelioides</name>
    <dbReference type="NCBI Taxonomy" id="1555241"/>
    <lineage>
        <taxon>Eukaryota</taxon>
        <taxon>Fungi</taxon>
        <taxon>Fungi incertae sedis</taxon>
        <taxon>Chytridiomycota</taxon>
        <taxon>Chytridiomycota incertae sedis</taxon>
        <taxon>Chytridiomycetes</taxon>
        <taxon>Caulochytriales</taxon>
        <taxon>Caulochytriaceae</taxon>
        <taxon>Caulochytrium</taxon>
    </lineage>
</organism>
<name>A0A4P9WWF7_9FUNG</name>
<evidence type="ECO:0000313" key="2">
    <source>
        <dbReference type="EMBL" id="RKO98479.1"/>
    </source>
</evidence>
<gene>
    <name evidence="1" type="ORF">CAUPRSCDRAFT_7785</name>
    <name evidence="2" type="ORF">CXG81DRAFT_15871</name>
</gene>
<sequence length="80" mass="8644">LSLDLWHQRLGHTSVSTLQLMQRANAVSAMPECKGDVPITYTGGVVGKHARLPFPHSTTRTRATLELVHADVCGPMPVPS</sequence>
<feature type="non-terminal residue" evidence="1">
    <location>
        <position position="1"/>
    </location>
</feature>
<dbReference type="OrthoDB" id="7691805at2759"/>
<evidence type="ECO:0008006" key="5">
    <source>
        <dbReference type="Google" id="ProtNLM"/>
    </source>
</evidence>
<dbReference type="Proteomes" id="UP000268535">
    <property type="component" value="Unassembled WGS sequence"/>
</dbReference>
<evidence type="ECO:0000313" key="1">
    <source>
        <dbReference type="EMBL" id="RKO96683.1"/>
    </source>
</evidence>
<reference evidence="3 4" key="1">
    <citation type="journal article" date="2018" name="Nat. Microbiol.">
        <title>Leveraging single-cell genomics to expand the fungal tree of life.</title>
        <authorList>
            <person name="Ahrendt S.R."/>
            <person name="Quandt C.A."/>
            <person name="Ciobanu D."/>
            <person name="Clum A."/>
            <person name="Salamov A."/>
            <person name="Andreopoulos B."/>
            <person name="Cheng J.F."/>
            <person name="Woyke T."/>
            <person name="Pelin A."/>
            <person name="Henrissat B."/>
            <person name="Reynolds N.K."/>
            <person name="Benny G.L."/>
            <person name="Smith M.E."/>
            <person name="James T.Y."/>
            <person name="Grigoriev I.V."/>
        </authorList>
    </citation>
    <scope>NUCLEOTIDE SEQUENCE [LARGE SCALE GENOMIC DNA]</scope>
    <source>
        <strain evidence="3 4">ATCC 52028</strain>
    </source>
</reference>
<dbReference type="STRING" id="1555241.A0A4P9WWF7"/>
<proteinExistence type="predicted"/>
<protein>
    <recommendedName>
        <fullName evidence="5">GAG-pre-integrase domain-containing protein</fullName>
    </recommendedName>
</protein>
<evidence type="ECO:0000313" key="3">
    <source>
        <dbReference type="Proteomes" id="UP000268535"/>
    </source>
</evidence>
<dbReference type="Proteomes" id="UP000274922">
    <property type="component" value="Unassembled WGS sequence"/>
</dbReference>
<dbReference type="AlphaFoldDB" id="A0A4P9WWF7"/>
<evidence type="ECO:0000313" key="4">
    <source>
        <dbReference type="Proteomes" id="UP000274922"/>
    </source>
</evidence>
<keyword evidence="4" id="KW-1185">Reference proteome</keyword>